<keyword evidence="1" id="KW-0472">Membrane</keyword>
<reference evidence="2" key="1">
    <citation type="submission" date="2023-03" db="EMBL/GenBank/DDBJ databases">
        <title>Massive genome expansion in bonnet fungi (Mycena s.s.) driven by repeated elements and novel gene families across ecological guilds.</title>
        <authorList>
            <consortium name="Lawrence Berkeley National Laboratory"/>
            <person name="Harder C.B."/>
            <person name="Miyauchi S."/>
            <person name="Viragh M."/>
            <person name="Kuo A."/>
            <person name="Thoen E."/>
            <person name="Andreopoulos B."/>
            <person name="Lu D."/>
            <person name="Skrede I."/>
            <person name="Drula E."/>
            <person name="Henrissat B."/>
            <person name="Morin E."/>
            <person name="Kohler A."/>
            <person name="Barry K."/>
            <person name="LaButti K."/>
            <person name="Morin E."/>
            <person name="Salamov A."/>
            <person name="Lipzen A."/>
            <person name="Mereny Z."/>
            <person name="Hegedus B."/>
            <person name="Baldrian P."/>
            <person name="Stursova M."/>
            <person name="Weitz H."/>
            <person name="Taylor A."/>
            <person name="Grigoriev I.V."/>
            <person name="Nagy L.G."/>
            <person name="Martin F."/>
            <person name="Kauserud H."/>
        </authorList>
    </citation>
    <scope>NUCLEOTIDE SEQUENCE</scope>
    <source>
        <strain evidence="2">CBHHK067</strain>
    </source>
</reference>
<comment type="caution">
    <text evidence="2">The sequence shown here is derived from an EMBL/GenBank/DDBJ whole genome shotgun (WGS) entry which is preliminary data.</text>
</comment>
<keyword evidence="1" id="KW-1133">Transmembrane helix</keyword>
<sequence>MSLVNRSIHIFAPELVPMIKCRKVDRLDALMSVSSTTSFVPFVLAAAITQVVLELFLYGAFAVLFSAVVYLFWSRGLLAKNRPIFLVFLALVVLFLSVTGHMINTVYALYFAFVHLGGGVAAAVFYLTEASPTDMADISFVAIVIIITDSLVIHRLYVVWSCNYRVVIFPLIILLVQVASGAHVIYDLAVSTQVDPGALFTPWVITSYGSSLIVSSYSSAMLSYKIVSMSRYLRRLTGSATAGKRLMRILVIMIESSALQASPEFM</sequence>
<protein>
    <submittedName>
        <fullName evidence="2">Uncharacterized protein</fullName>
    </submittedName>
</protein>
<dbReference type="Proteomes" id="UP001221757">
    <property type="component" value="Unassembled WGS sequence"/>
</dbReference>
<feature type="transmembrane region" description="Helical" evidence="1">
    <location>
        <begin position="109"/>
        <end position="128"/>
    </location>
</feature>
<feature type="transmembrane region" description="Helical" evidence="1">
    <location>
        <begin position="166"/>
        <end position="186"/>
    </location>
</feature>
<dbReference type="AlphaFoldDB" id="A0AAD7BY21"/>
<feature type="transmembrane region" description="Helical" evidence="1">
    <location>
        <begin position="85"/>
        <end position="103"/>
    </location>
</feature>
<feature type="transmembrane region" description="Helical" evidence="1">
    <location>
        <begin position="198"/>
        <end position="220"/>
    </location>
</feature>
<organism evidence="2 3">
    <name type="scientific">Mycena rosella</name>
    <name type="common">Pink bonnet</name>
    <name type="synonym">Agaricus rosellus</name>
    <dbReference type="NCBI Taxonomy" id="1033263"/>
    <lineage>
        <taxon>Eukaryota</taxon>
        <taxon>Fungi</taxon>
        <taxon>Dikarya</taxon>
        <taxon>Basidiomycota</taxon>
        <taxon>Agaricomycotina</taxon>
        <taxon>Agaricomycetes</taxon>
        <taxon>Agaricomycetidae</taxon>
        <taxon>Agaricales</taxon>
        <taxon>Marasmiineae</taxon>
        <taxon>Mycenaceae</taxon>
        <taxon>Mycena</taxon>
    </lineage>
</organism>
<accession>A0AAD7BY21</accession>
<keyword evidence="1" id="KW-0812">Transmembrane</keyword>
<dbReference type="EMBL" id="JARKIE010000486">
    <property type="protein sequence ID" value="KAJ7633738.1"/>
    <property type="molecule type" value="Genomic_DNA"/>
</dbReference>
<evidence type="ECO:0000313" key="3">
    <source>
        <dbReference type="Proteomes" id="UP001221757"/>
    </source>
</evidence>
<feature type="transmembrane region" description="Helical" evidence="1">
    <location>
        <begin position="140"/>
        <end position="160"/>
    </location>
</feature>
<evidence type="ECO:0000256" key="1">
    <source>
        <dbReference type="SAM" id="Phobius"/>
    </source>
</evidence>
<keyword evidence="3" id="KW-1185">Reference proteome</keyword>
<proteinExistence type="predicted"/>
<gene>
    <name evidence="2" type="ORF">B0H17DRAFT_1217474</name>
</gene>
<feature type="transmembrane region" description="Helical" evidence="1">
    <location>
        <begin position="55"/>
        <end position="73"/>
    </location>
</feature>
<name>A0AAD7BY21_MYCRO</name>
<evidence type="ECO:0000313" key="2">
    <source>
        <dbReference type="EMBL" id="KAJ7633738.1"/>
    </source>
</evidence>